<feature type="binding site" evidence="11">
    <location>
        <position position="312"/>
    </location>
    <ligand>
        <name>ATP</name>
        <dbReference type="ChEBI" id="CHEBI:30616"/>
    </ligand>
</feature>
<keyword evidence="5" id="KW-0732">Signal</keyword>
<keyword evidence="9 12" id="KW-1133">Transmembrane helix</keyword>
<evidence type="ECO:0000313" key="15">
    <source>
        <dbReference type="Proteomes" id="UP001140206"/>
    </source>
</evidence>
<evidence type="ECO:0000256" key="6">
    <source>
        <dbReference type="ARBA" id="ARBA00022741"/>
    </source>
</evidence>
<keyword evidence="14" id="KW-0675">Receptor</keyword>
<evidence type="ECO:0000256" key="9">
    <source>
        <dbReference type="ARBA" id="ARBA00022989"/>
    </source>
</evidence>
<keyword evidence="3" id="KW-0808">Transferase</keyword>
<dbReference type="AlphaFoldDB" id="A0AAV8E072"/>
<feature type="transmembrane region" description="Helical" evidence="12">
    <location>
        <begin position="77"/>
        <end position="100"/>
    </location>
</feature>
<dbReference type="EMBL" id="JAMFTS010000003">
    <property type="protein sequence ID" value="KAJ4771908.1"/>
    <property type="molecule type" value="Genomic_DNA"/>
</dbReference>
<keyword evidence="8 11" id="KW-0067">ATP-binding</keyword>
<accession>A0AAV8E072</accession>
<evidence type="ECO:0000256" key="10">
    <source>
        <dbReference type="ARBA" id="ARBA00023136"/>
    </source>
</evidence>
<dbReference type="PANTHER" id="PTHR47974:SF9">
    <property type="entry name" value="RECEPTOR-LIKE SERINE_THREONINE-PROTEIN KINASE"/>
    <property type="match status" value="1"/>
</dbReference>
<evidence type="ECO:0000256" key="3">
    <source>
        <dbReference type="ARBA" id="ARBA00022679"/>
    </source>
</evidence>
<keyword evidence="10 12" id="KW-0472">Membrane</keyword>
<organism evidence="14 15">
    <name type="scientific">Rhynchospora pubera</name>
    <dbReference type="NCBI Taxonomy" id="906938"/>
    <lineage>
        <taxon>Eukaryota</taxon>
        <taxon>Viridiplantae</taxon>
        <taxon>Streptophyta</taxon>
        <taxon>Embryophyta</taxon>
        <taxon>Tracheophyta</taxon>
        <taxon>Spermatophyta</taxon>
        <taxon>Magnoliopsida</taxon>
        <taxon>Liliopsida</taxon>
        <taxon>Poales</taxon>
        <taxon>Cyperaceae</taxon>
        <taxon>Cyperoideae</taxon>
        <taxon>Rhynchosporeae</taxon>
        <taxon>Rhynchospora</taxon>
    </lineage>
</organism>
<evidence type="ECO:0000256" key="4">
    <source>
        <dbReference type="ARBA" id="ARBA00022692"/>
    </source>
</evidence>
<keyword evidence="15" id="KW-1185">Reference proteome</keyword>
<evidence type="ECO:0000256" key="1">
    <source>
        <dbReference type="ARBA" id="ARBA00004167"/>
    </source>
</evidence>
<dbReference type="SUPFAM" id="SSF56112">
    <property type="entry name" value="Protein kinase-like (PK-like)"/>
    <property type="match status" value="1"/>
</dbReference>
<feature type="transmembrane region" description="Helical" evidence="12">
    <location>
        <begin position="220"/>
        <end position="241"/>
    </location>
</feature>
<feature type="transmembrane region" description="Helical" evidence="12">
    <location>
        <begin position="138"/>
        <end position="156"/>
    </location>
</feature>
<dbReference type="InterPro" id="IPR000719">
    <property type="entry name" value="Prot_kinase_dom"/>
</dbReference>
<dbReference type="GO" id="GO:0005524">
    <property type="term" value="F:ATP binding"/>
    <property type="evidence" value="ECO:0007669"/>
    <property type="project" value="UniProtKB-UniRule"/>
</dbReference>
<feature type="domain" description="Protein kinase" evidence="13">
    <location>
        <begin position="284"/>
        <end position="567"/>
    </location>
</feature>
<keyword evidence="4 12" id="KW-0812">Transmembrane</keyword>
<dbReference type="Pfam" id="PF07714">
    <property type="entry name" value="PK_Tyr_Ser-Thr"/>
    <property type="match status" value="1"/>
</dbReference>
<dbReference type="PROSITE" id="PS50011">
    <property type="entry name" value="PROTEIN_KINASE_DOM"/>
    <property type="match status" value="1"/>
</dbReference>
<evidence type="ECO:0000313" key="14">
    <source>
        <dbReference type="EMBL" id="KAJ4771908.1"/>
    </source>
</evidence>
<dbReference type="GO" id="GO:0004672">
    <property type="term" value="F:protein kinase activity"/>
    <property type="evidence" value="ECO:0007669"/>
    <property type="project" value="InterPro"/>
</dbReference>
<dbReference type="GO" id="GO:0016020">
    <property type="term" value="C:membrane"/>
    <property type="evidence" value="ECO:0007669"/>
    <property type="project" value="UniProtKB-SubCell"/>
</dbReference>
<comment type="caution">
    <text evidence="14">The sequence shown here is derived from an EMBL/GenBank/DDBJ whole genome shotgun (WGS) entry which is preliminary data.</text>
</comment>
<dbReference type="SMART" id="SM00220">
    <property type="entry name" value="S_TKc"/>
    <property type="match status" value="1"/>
</dbReference>
<gene>
    <name evidence="14" type="ORF">LUZ62_056165</name>
</gene>
<keyword evidence="2" id="KW-0723">Serine/threonine-protein kinase</keyword>
<dbReference type="InterPro" id="IPR008271">
    <property type="entry name" value="Ser/Thr_kinase_AS"/>
</dbReference>
<feature type="transmembrane region" description="Helical" evidence="12">
    <location>
        <begin position="49"/>
        <end position="70"/>
    </location>
</feature>
<evidence type="ECO:0000256" key="5">
    <source>
        <dbReference type="ARBA" id="ARBA00022729"/>
    </source>
</evidence>
<keyword evidence="7 14" id="KW-0418">Kinase</keyword>
<dbReference type="Proteomes" id="UP001140206">
    <property type="component" value="Chromosome 3"/>
</dbReference>
<evidence type="ECO:0000259" key="13">
    <source>
        <dbReference type="PROSITE" id="PS50011"/>
    </source>
</evidence>
<dbReference type="PANTHER" id="PTHR47974">
    <property type="entry name" value="OS07G0415500 PROTEIN"/>
    <property type="match status" value="1"/>
</dbReference>
<feature type="transmembrane region" description="Helical" evidence="12">
    <location>
        <begin position="194"/>
        <end position="214"/>
    </location>
</feature>
<comment type="subcellular location">
    <subcellularLocation>
        <location evidence="1">Membrane</location>
        <topology evidence="1">Single-pass membrane protein</topology>
    </subcellularLocation>
</comment>
<protein>
    <submittedName>
        <fullName evidence="14">Receptor protein kinase</fullName>
    </submittedName>
</protein>
<keyword evidence="6 11" id="KW-0547">Nucleotide-binding</keyword>
<evidence type="ECO:0000256" key="12">
    <source>
        <dbReference type="SAM" id="Phobius"/>
    </source>
</evidence>
<evidence type="ECO:0000256" key="7">
    <source>
        <dbReference type="ARBA" id="ARBA00022777"/>
    </source>
</evidence>
<feature type="transmembrane region" description="Helical" evidence="12">
    <location>
        <begin position="162"/>
        <end position="182"/>
    </location>
</feature>
<feature type="transmembrane region" description="Helical" evidence="12">
    <location>
        <begin position="106"/>
        <end position="131"/>
    </location>
</feature>
<dbReference type="InterPro" id="IPR017441">
    <property type="entry name" value="Protein_kinase_ATP_BS"/>
</dbReference>
<name>A0AAV8E072_9POAL</name>
<dbReference type="FunFam" id="1.10.510.10:FF:000537">
    <property type="entry name" value="Putative receptor-like protein kinase"/>
    <property type="match status" value="1"/>
</dbReference>
<evidence type="ECO:0000256" key="11">
    <source>
        <dbReference type="PROSITE-ProRule" id="PRU10141"/>
    </source>
</evidence>
<dbReference type="InterPro" id="IPR001245">
    <property type="entry name" value="Ser-Thr/Tyr_kinase_cat_dom"/>
</dbReference>
<evidence type="ECO:0000256" key="2">
    <source>
        <dbReference type="ARBA" id="ARBA00022527"/>
    </source>
</evidence>
<dbReference type="InterPro" id="IPR011009">
    <property type="entry name" value="Kinase-like_dom_sf"/>
</dbReference>
<sequence length="611" mass="69454">MGLMVSKKVQIRASAGVLLCLIVLALVDANLSKLYDYPSKHRPYNINPVYYIICDSLSTIVYSIIVLLYISAVPGNMWKLVTGLSFLGALQAVVALTLIVNPRETPWFYLFGITLIIDFTSILVFISLIVLWDTNSKFIASVSLSVIGLYILVRKGSPTIELVVLTVVICTVIYFINLWLYVKLFSTTRWKFSVVGGFLSIIICIMVLYGKFLFPQWYALFYLMLAVDTCLIAVYTLCIYVPKLEDLVQVYFELEMAEKEEDNLLETVGLPTRFLFRDIKEATRNFHVSIGEGGSGAIFKGMIRDGTVVAVKQIKGQPSRETEFMTELRVIASLQYINLVRLLGYCLTRRGDRYLIYPFYENGSLDAWLFAGEEKRRLLTWRLRYQIAIDVAKALKYMHYDCLHMILHRDVKPANILLNGEFQALVSDFGISKLVGRYESSVRTKAKGTFTYMSPEVVTHGAISIKSDVYSYGMVLMELVAGRRNNQPGTYGENQQRYTYFLKIAREKLVEGKLIEVADKTLVRSGEVTEEELAIVVKVALWCIQDRPEQRPSMTDIVEMLQKRRSVDLPPRSPIQILSYLDVSYSIDVEPQDQTVQMSANPMSNSLHSGR</sequence>
<evidence type="ECO:0000256" key="8">
    <source>
        <dbReference type="ARBA" id="ARBA00022840"/>
    </source>
</evidence>
<dbReference type="PROSITE" id="PS00108">
    <property type="entry name" value="PROTEIN_KINASE_ST"/>
    <property type="match status" value="1"/>
</dbReference>
<dbReference type="PROSITE" id="PS00107">
    <property type="entry name" value="PROTEIN_KINASE_ATP"/>
    <property type="match status" value="1"/>
</dbReference>
<proteinExistence type="predicted"/>
<dbReference type="Gene3D" id="3.30.200.20">
    <property type="entry name" value="Phosphorylase Kinase, domain 1"/>
    <property type="match status" value="1"/>
</dbReference>
<dbReference type="Gene3D" id="1.10.510.10">
    <property type="entry name" value="Transferase(Phosphotransferase) domain 1"/>
    <property type="match status" value="1"/>
</dbReference>
<reference evidence="14" key="1">
    <citation type="submission" date="2022-08" db="EMBL/GenBank/DDBJ databases">
        <authorList>
            <person name="Marques A."/>
        </authorList>
    </citation>
    <scope>NUCLEOTIDE SEQUENCE</scope>
    <source>
        <strain evidence="14">RhyPub2mFocal</strain>
        <tissue evidence="14">Leaves</tissue>
    </source>
</reference>